<evidence type="ECO:0000313" key="4">
    <source>
        <dbReference type="EMBL" id="KAK2098229.1"/>
    </source>
</evidence>
<dbReference type="Gene3D" id="3.40.50.10860">
    <property type="entry name" value="Leucine Dehydrogenase, chain A, domain 1"/>
    <property type="match status" value="2"/>
</dbReference>
<gene>
    <name evidence="4" type="primary">GLUD1_2</name>
    <name evidence="4" type="ORF">P7K49_023680</name>
</gene>
<feature type="domain" description="Glutamate/phenylalanine/leucine/valine/L-tryptophan dehydrogenase dimerisation" evidence="3">
    <location>
        <begin position="43"/>
        <end position="71"/>
    </location>
</feature>
<dbReference type="InterPro" id="IPR046346">
    <property type="entry name" value="Aminoacid_DH-like_N_sf"/>
</dbReference>
<comment type="caution">
    <text evidence="4">The sequence shown here is derived from an EMBL/GenBank/DDBJ whole genome shotgun (WGS) entry which is preliminary data.</text>
</comment>
<dbReference type="InterPro" id="IPR006097">
    <property type="entry name" value="Glu/Leu/Phe/Val/Trp_DH_dimer"/>
</dbReference>
<organism evidence="4 5">
    <name type="scientific">Saguinus oedipus</name>
    <name type="common">Cotton-top tamarin</name>
    <name type="synonym">Oedipomidas oedipus</name>
    <dbReference type="NCBI Taxonomy" id="9490"/>
    <lineage>
        <taxon>Eukaryota</taxon>
        <taxon>Metazoa</taxon>
        <taxon>Chordata</taxon>
        <taxon>Craniata</taxon>
        <taxon>Vertebrata</taxon>
        <taxon>Euteleostomi</taxon>
        <taxon>Mammalia</taxon>
        <taxon>Eutheria</taxon>
        <taxon>Euarchontoglires</taxon>
        <taxon>Primates</taxon>
        <taxon>Haplorrhini</taxon>
        <taxon>Platyrrhini</taxon>
        <taxon>Cebidae</taxon>
        <taxon>Callitrichinae</taxon>
        <taxon>Saguinus</taxon>
    </lineage>
</organism>
<evidence type="ECO:0000313" key="5">
    <source>
        <dbReference type="Proteomes" id="UP001266305"/>
    </source>
</evidence>
<dbReference type="PANTHER" id="PTHR11606:SF13">
    <property type="entry name" value="GLUTAMATE DEHYDROGENASE 1, MITOCHONDRIAL"/>
    <property type="match status" value="1"/>
</dbReference>
<feature type="domain" description="Glutamate/phenylalanine/leucine/valine/L-tryptophan dehydrogenase dimerisation" evidence="3">
    <location>
        <begin position="74"/>
        <end position="121"/>
    </location>
</feature>
<dbReference type="SUPFAM" id="SSF53223">
    <property type="entry name" value="Aminoacid dehydrogenase-like, N-terminal domain"/>
    <property type="match status" value="1"/>
</dbReference>
<name>A0ABQ9UN39_SAGOE</name>
<evidence type="ECO:0000259" key="3">
    <source>
        <dbReference type="Pfam" id="PF02812"/>
    </source>
</evidence>
<keyword evidence="2" id="KW-0560">Oxidoreductase</keyword>
<proteinExistence type="inferred from homology"/>
<protein>
    <submittedName>
        <fullName evidence="4">Glutamate dehydrogenase</fullName>
    </submittedName>
</protein>
<dbReference type="EMBL" id="JASSZA010000011">
    <property type="protein sequence ID" value="KAK2098229.1"/>
    <property type="molecule type" value="Genomic_DNA"/>
</dbReference>
<dbReference type="PANTHER" id="PTHR11606">
    <property type="entry name" value="GLUTAMATE DEHYDROGENASE"/>
    <property type="match status" value="1"/>
</dbReference>
<dbReference type="Proteomes" id="UP001266305">
    <property type="component" value="Unassembled WGS sequence"/>
</dbReference>
<accession>A0ABQ9UN39</accession>
<evidence type="ECO:0000256" key="1">
    <source>
        <dbReference type="ARBA" id="ARBA00006382"/>
    </source>
</evidence>
<comment type="similarity">
    <text evidence="1">Belongs to the Glu/Leu/Phe/Val dehydrogenases family.</text>
</comment>
<keyword evidence="5" id="KW-1185">Reference proteome</keyword>
<sequence length="196" mass="22189">MRNKEPREARNLFGDGLAEKHGGYRARLFSRPVWCEKKLKAYGIRYSTDVSVDEVKALASLMTYKCAVVGLRENDNELEKITRRFTMELAKKGFIGPGIDVPAPDMSTGEREMSWIADTYASTIGHYVSNHWKSRDLQICCLQELTRSSFAGALTQQLFVQNQEIPTRESLVKHCPLDILVNSFPSLSDKKSKIKA</sequence>
<dbReference type="Pfam" id="PF02812">
    <property type="entry name" value="ELFV_dehydrog_N"/>
    <property type="match status" value="2"/>
</dbReference>
<evidence type="ECO:0000256" key="2">
    <source>
        <dbReference type="ARBA" id="ARBA00023002"/>
    </source>
</evidence>
<reference evidence="4 5" key="1">
    <citation type="submission" date="2023-05" db="EMBL/GenBank/DDBJ databases">
        <title>B98-5 Cell Line De Novo Hybrid Assembly: An Optical Mapping Approach.</title>
        <authorList>
            <person name="Kananen K."/>
            <person name="Auerbach J.A."/>
            <person name="Kautto E."/>
            <person name="Blachly J.S."/>
        </authorList>
    </citation>
    <scope>NUCLEOTIDE SEQUENCE [LARGE SCALE GENOMIC DNA]</scope>
    <source>
        <strain evidence="4">B95-8</strain>
        <tissue evidence="4">Cell line</tissue>
    </source>
</reference>